<reference evidence="3" key="1">
    <citation type="submission" date="2020-05" db="EMBL/GenBank/DDBJ databases">
        <title>Mycena genomes resolve the evolution of fungal bioluminescence.</title>
        <authorList>
            <person name="Tsai I.J."/>
        </authorList>
    </citation>
    <scope>NUCLEOTIDE SEQUENCE</scope>
    <source>
        <strain evidence="3">171206Taipei</strain>
    </source>
</reference>
<keyword evidence="4" id="KW-1185">Reference proteome</keyword>
<dbReference type="AlphaFoldDB" id="A0A8H6RYY5"/>
<name>A0A8H6RYY5_9AGAR</name>
<dbReference type="OrthoDB" id="3223099at2759"/>
<evidence type="ECO:0000256" key="1">
    <source>
        <dbReference type="SAM" id="MobiDB-lite"/>
    </source>
</evidence>
<organism evidence="3 4">
    <name type="scientific">Mycena indigotica</name>
    <dbReference type="NCBI Taxonomy" id="2126181"/>
    <lineage>
        <taxon>Eukaryota</taxon>
        <taxon>Fungi</taxon>
        <taxon>Dikarya</taxon>
        <taxon>Basidiomycota</taxon>
        <taxon>Agaricomycotina</taxon>
        <taxon>Agaricomycetes</taxon>
        <taxon>Agaricomycetidae</taxon>
        <taxon>Agaricales</taxon>
        <taxon>Marasmiineae</taxon>
        <taxon>Mycenaceae</taxon>
        <taxon>Mycena</taxon>
    </lineage>
</organism>
<evidence type="ECO:0000313" key="3">
    <source>
        <dbReference type="EMBL" id="KAF7289253.1"/>
    </source>
</evidence>
<evidence type="ECO:0000256" key="2">
    <source>
        <dbReference type="SAM" id="SignalP"/>
    </source>
</evidence>
<dbReference type="GeneID" id="59352799"/>
<sequence length="112" mass="12489">MNPKPFSRQPSASRHSPSRHPPPSLFRLFLIALRLALAQKYDILAWRAAALAVRELAFRAQPLSVEEGKKIGVDTVLAIEAVKHEVLANMAQYMDEGKVGELVAREVARMKD</sequence>
<feature type="region of interest" description="Disordered" evidence="1">
    <location>
        <begin position="1"/>
        <end position="22"/>
    </location>
</feature>
<dbReference type="Proteomes" id="UP000636479">
    <property type="component" value="Unassembled WGS sequence"/>
</dbReference>
<comment type="caution">
    <text evidence="3">The sequence shown here is derived from an EMBL/GenBank/DDBJ whole genome shotgun (WGS) entry which is preliminary data.</text>
</comment>
<keyword evidence="2" id="KW-0732">Signal</keyword>
<evidence type="ECO:0000313" key="4">
    <source>
        <dbReference type="Proteomes" id="UP000636479"/>
    </source>
</evidence>
<dbReference type="RefSeq" id="XP_037213284.1">
    <property type="nucleotide sequence ID" value="XM_037370283.1"/>
</dbReference>
<accession>A0A8H6RYY5</accession>
<gene>
    <name evidence="3" type="ORF">MIND_01386800</name>
</gene>
<proteinExistence type="predicted"/>
<dbReference type="EMBL" id="JACAZF010000017">
    <property type="protein sequence ID" value="KAF7289253.1"/>
    <property type="molecule type" value="Genomic_DNA"/>
</dbReference>
<protein>
    <submittedName>
        <fullName evidence="3">Uncharacterized protein</fullName>
    </submittedName>
</protein>
<feature type="chain" id="PRO_5034196663" evidence="2">
    <location>
        <begin position="39"/>
        <end position="112"/>
    </location>
</feature>
<feature type="signal peptide" evidence="2">
    <location>
        <begin position="1"/>
        <end position="38"/>
    </location>
</feature>